<dbReference type="AlphaFoldDB" id="A0A2D2D0Z7"/>
<protein>
    <submittedName>
        <fullName evidence="2">Uncharacterized protein</fullName>
    </submittedName>
</protein>
<gene>
    <name evidence="2" type="ORF">CQW49_12860</name>
</gene>
<keyword evidence="3" id="KW-1185">Reference proteome</keyword>
<dbReference type="EMBL" id="CP023737">
    <property type="protein sequence ID" value="ATQ68673.1"/>
    <property type="molecule type" value="Genomic_DNA"/>
</dbReference>
<name>A0A2D2D0Z7_METT3</name>
<accession>A0A2D2D0Z7</accession>
<dbReference type="Proteomes" id="UP000230709">
    <property type="component" value="Chromosome"/>
</dbReference>
<proteinExistence type="predicted"/>
<feature type="compositionally biased region" description="Pro residues" evidence="1">
    <location>
        <begin position="90"/>
        <end position="117"/>
    </location>
</feature>
<evidence type="ECO:0000313" key="3">
    <source>
        <dbReference type="Proteomes" id="UP000230709"/>
    </source>
</evidence>
<evidence type="ECO:0000313" key="2">
    <source>
        <dbReference type="EMBL" id="ATQ68673.1"/>
    </source>
</evidence>
<evidence type="ECO:0000256" key="1">
    <source>
        <dbReference type="SAM" id="MobiDB-lite"/>
    </source>
</evidence>
<feature type="region of interest" description="Disordered" evidence="1">
    <location>
        <begin position="88"/>
        <end position="123"/>
    </location>
</feature>
<organism evidence="2 3">
    <name type="scientific">Methylosinus trichosporium (strain ATCC 35070 / NCIMB 11131 / UNIQEM 75 / OB3b)</name>
    <dbReference type="NCBI Taxonomy" id="595536"/>
    <lineage>
        <taxon>Bacteria</taxon>
        <taxon>Pseudomonadati</taxon>
        <taxon>Pseudomonadota</taxon>
        <taxon>Alphaproteobacteria</taxon>
        <taxon>Hyphomicrobiales</taxon>
        <taxon>Methylocystaceae</taxon>
        <taxon>Methylosinus</taxon>
    </lineage>
</organism>
<dbReference type="KEGG" id="mtw:CQW49_12860"/>
<sequence length="210" mass="22045">MAGSLFVRHLLLPRWGVSAKRQEALYRRRPLSAARGASVAGAVIGVSLAFGAGAGELGFPASALGEFAEKNRPSFETAPPLAAGAAAPAIMPPAAPPAEPPAPQPAPASPPEAPPPAVRAAPEATGAMDEYEARCFVKIDGKVVVSNSCRILRDGGKSVVFEIEDGPLTIDQRQGRVWTARLKDRDFGNVYKTGECWGAHGFYACDRGRK</sequence>
<reference evidence="3" key="1">
    <citation type="submission" date="2017-10" db="EMBL/GenBank/DDBJ databases">
        <title>Completed PacBio SMRT sequence of Methylosinus trichosporium OB3b reveals presence of a third large plasmid.</title>
        <authorList>
            <person name="Charles T.C."/>
            <person name="Lynch M.D.J."/>
            <person name="Heil J.R."/>
            <person name="Cheng J."/>
        </authorList>
    </citation>
    <scope>NUCLEOTIDE SEQUENCE [LARGE SCALE GENOMIC DNA]</scope>
    <source>
        <strain evidence="3">OB3b</strain>
    </source>
</reference>